<evidence type="ECO:0000313" key="5">
    <source>
        <dbReference type="EMBL" id="GAA3552023.1"/>
    </source>
</evidence>
<dbReference type="RefSeq" id="WP_204912500.1">
    <property type="nucleotide sequence ID" value="NZ_BAAAYR010000001.1"/>
</dbReference>
<dbReference type="Pfam" id="PF01408">
    <property type="entry name" value="GFO_IDH_MocA"/>
    <property type="match status" value="1"/>
</dbReference>
<evidence type="ECO:0000256" key="1">
    <source>
        <dbReference type="ARBA" id="ARBA00010928"/>
    </source>
</evidence>
<reference evidence="6" key="1">
    <citation type="journal article" date="2019" name="Int. J. Syst. Evol. Microbiol.">
        <title>The Global Catalogue of Microorganisms (GCM) 10K type strain sequencing project: providing services to taxonomists for standard genome sequencing and annotation.</title>
        <authorList>
            <consortium name="The Broad Institute Genomics Platform"/>
            <consortium name="The Broad Institute Genome Sequencing Center for Infectious Disease"/>
            <person name="Wu L."/>
            <person name="Ma J."/>
        </authorList>
    </citation>
    <scope>NUCLEOTIDE SEQUENCE [LARGE SCALE GENOMIC DNA]</scope>
    <source>
        <strain evidence="6">JCM 16540</strain>
    </source>
</reference>
<evidence type="ECO:0000313" key="6">
    <source>
        <dbReference type="Proteomes" id="UP001500767"/>
    </source>
</evidence>
<feature type="domain" description="Gfo/Idh/MocA-like oxidoreductase N-terminal" evidence="3">
    <location>
        <begin position="16"/>
        <end position="132"/>
    </location>
</feature>
<comment type="similarity">
    <text evidence="1">Belongs to the Gfo/Idh/MocA family.</text>
</comment>
<keyword evidence="2" id="KW-0560">Oxidoreductase</keyword>
<dbReference type="InterPro" id="IPR050984">
    <property type="entry name" value="Gfo/Idh/MocA_domain"/>
</dbReference>
<name>A0ABP6WL57_9ACTN</name>
<evidence type="ECO:0000256" key="2">
    <source>
        <dbReference type="ARBA" id="ARBA00023002"/>
    </source>
</evidence>
<dbReference type="InterPro" id="IPR055170">
    <property type="entry name" value="GFO_IDH_MocA-like_dom"/>
</dbReference>
<proteinExistence type="inferred from homology"/>
<dbReference type="SUPFAM" id="SSF55347">
    <property type="entry name" value="Glyceraldehyde-3-phosphate dehydrogenase-like, C-terminal domain"/>
    <property type="match status" value="1"/>
</dbReference>
<dbReference type="PANTHER" id="PTHR22604:SF105">
    <property type="entry name" value="TRANS-1,2-DIHYDROBENZENE-1,2-DIOL DEHYDROGENASE"/>
    <property type="match status" value="1"/>
</dbReference>
<dbReference type="PANTHER" id="PTHR22604">
    <property type="entry name" value="OXIDOREDUCTASES"/>
    <property type="match status" value="1"/>
</dbReference>
<dbReference type="Gene3D" id="3.30.360.10">
    <property type="entry name" value="Dihydrodipicolinate Reductase, domain 2"/>
    <property type="match status" value="1"/>
</dbReference>
<dbReference type="InterPro" id="IPR036291">
    <property type="entry name" value="NAD(P)-bd_dom_sf"/>
</dbReference>
<feature type="domain" description="GFO/IDH/MocA-like oxidoreductase" evidence="4">
    <location>
        <begin position="143"/>
        <end position="263"/>
    </location>
</feature>
<evidence type="ECO:0000259" key="4">
    <source>
        <dbReference type="Pfam" id="PF22725"/>
    </source>
</evidence>
<dbReference type="Gene3D" id="3.40.50.720">
    <property type="entry name" value="NAD(P)-binding Rossmann-like Domain"/>
    <property type="match status" value="1"/>
</dbReference>
<dbReference type="InterPro" id="IPR000683">
    <property type="entry name" value="Gfo/Idh/MocA-like_OxRdtase_N"/>
</dbReference>
<keyword evidence="6" id="KW-1185">Reference proteome</keyword>
<sequence length="348" mass="37143">MTTTSTASTSTADEPLRIGLLGASRIAVESLVVPAHDGGARLVAVAARDPRRAEEFAAEHGVERVVADYEALLADPEVEVVYNALPNSLHGPWNLAALAAGKHVLTEKPFASNAEEARTVAEAAEASGLVVFDAFHHRYHPVFARLLEVMASGELGTLRTVRVQMVMPPPGEDDLRWSLPLAGGVLMDLGCYALNVMSTVAAELGGFAEPVSARAVEGEGTPGVDARFEVELALPDGVRGEILCAMSDPELEFSIKVTGDRGDATIMNFVKVSTDDRLIVRLAGEPERVEHLGTRSSYHHQLDALTAAVRRGTPFPTDAADGVRNLELIDTCYRLAGLPLRPTDRNAP</sequence>
<evidence type="ECO:0000259" key="3">
    <source>
        <dbReference type="Pfam" id="PF01408"/>
    </source>
</evidence>
<accession>A0ABP6WL57</accession>
<protein>
    <submittedName>
        <fullName evidence="5">Gfo/Idh/MocA family oxidoreductase</fullName>
    </submittedName>
</protein>
<organism evidence="5 6">
    <name type="scientific">Microlunatus spumicola</name>
    <dbReference type="NCBI Taxonomy" id="81499"/>
    <lineage>
        <taxon>Bacteria</taxon>
        <taxon>Bacillati</taxon>
        <taxon>Actinomycetota</taxon>
        <taxon>Actinomycetes</taxon>
        <taxon>Propionibacteriales</taxon>
        <taxon>Propionibacteriaceae</taxon>
        <taxon>Microlunatus</taxon>
    </lineage>
</organism>
<dbReference type="EMBL" id="BAAAYR010000001">
    <property type="protein sequence ID" value="GAA3552023.1"/>
    <property type="molecule type" value="Genomic_DNA"/>
</dbReference>
<dbReference type="Proteomes" id="UP001500767">
    <property type="component" value="Unassembled WGS sequence"/>
</dbReference>
<gene>
    <name evidence="5" type="ORF">GCM10022197_03720</name>
</gene>
<dbReference type="SUPFAM" id="SSF51735">
    <property type="entry name" value="NAD(P)-binding Rossmann-fold domains"/>
    <property type="match status" value="1"/>
</dbReference>
<comment type="caution">
    <text evidence="5">The sequence shown here is derived from an EMBL/GenBank/DDBJ whole genome shotgun (WGS) entry which is preliminary data.</text>
</comment>
<dbReference type="Pfam" id="PF22725">
    <property type="entry name" value="GFO_IDH_MocA_C3"/>
    <property type="match status" value="1"/>
</dbReference>